<dbReference type="AlphaFoldDB" id="A0A2V0PKS2"/>
<evidence type="ECO:0000256" key="2">
    <source>
        <dbReference type="SAM" id="SignalP"/>
    </source>
</evidence>
<feature type="compositionally biased region" description="Basic and acidic residues" evidence="1">
    <location>
        <begin position="173"/>
        <end position="182"/>
    </location>
</feature>
<keyword evidence="4" id="KW-1185">Reference proteome</keyword>
<evidence type="ECO:0000313" key="4">
    <source>
        <dbReference type="Proteomes" id="UP000247498"/>
    </source>
</evidence>
<feature type="compositionally biased region" description="Basic and acidic residues" evidence="1">
    <location>
        <begin position="46"/>
        <end position="62"/>
    </location>
</feature>
<feature type="signal peptide" evidence="2">
    <location>
        <begin position="1"/>
        <end position="24"/>
    </location>
</feature>
<evidence type="ECO:0000313" key="3">
    <source>
        <dbReference type="EMBL" id="GBG00389.1"/>
    </source>
</evidence>
<feature type="region of interest" description="Disordered" evidence="1">
    <location>
        <begin position="316"/>
        <end position="468"/>
    </location>
</feature>
<accession>A0A2V0PKS2</accession>
<organism evidence="3 4">
    <name type="scientific">Raphidocelis subcapitata</name>
    <dbReference type="NCBI Taxonomy" id="307507"/>
    <lineage>
        <taxon>Eukaryota</taxon>
        <taxon>Viridiplantae</taxon>
        <taxon>Chlorophyta</taxon>
        <taxon>core chlorophytes</taxon>
        <taxon>Chlorophyceae</taxon>
        <taxon>CS clade</taxon>
        <taxon>Sphaeropleales</taxon>
        <taxon>Selenastraceae</taxon>
        <taxon>Raphidocelis</taxon>
    </lineage>
</organism>
<protein>
    <submittedName>
        <fullName evidence="3">Uncharacterized protein</fullName>
    </submittedName>
</protein>
<keyword evidence="2" id="KW-0732">Signal</keyword>
<feature type="chain" id="PRO_5016031087" evidence="2">
    <location>
        <begin position="25"/>
        <end position="468"/>
    </location>
</feature>
<feature type="region of interest" description="Disordered" evidence="1">
    <location>
        <begin position="265"/>
        <end position="298"/>
    </location>
</feature>
<feature type="compositionally biased region" description="Gly residues" evidence="1">
    <location>
        <begin position="434"/>
        <end position="459"/>
    </location>
</feature>
<name>A0A2V0PKS2_9CHLO</name>
<dbReference type="Proteomes" id="UP000247498">
    <property type="component" value="Unassembled WGS sequence"/>
</dbReference>
<proteinExistence type="predicted"/>
<feature type="compositionally biased region" description="Low complexity" evidence="1">
    <location>
        <begin position="331"/>
        <end position="343"/>
    </location>
</feature>
<gene>
    <name evidence="3" type="ORF">Rsub_13213</name>
</gene>
<feature type="compositionally biased region" description="Low complexity" evidence="1">
    <location>
        <begin position="355"/>
        <end position="391"/>
    </location>
</feature>
<comment type="caution">
    <text evidence="3">The sequence shown here is derived from an EMBL/GenBank/DDBJ whole genome shotgun (WGS) entry which is preliminary data.</text>
</comment>
<feature type="region of interest" description="Disordered" evidence="1">
    <location>
        <begin position="136"/>
        <end position="214"/>
    </location>
</feature>
<feature type="compositionally biased region" description="Basic residues" evidence="1">
    <location>
        <begin position="141"/>
        <end position="165"/>
    </location>
</feature>
<feature type="compositionally biased region" description="Low complexity" evidence="1">
    <location>
        <begin position="33"/>
        <end position="42"/>
    </location>
</feature>
<sequence>MAPMAPGARSFAVLSAVLMGGAAAWLVFGPGAAPEAQQGEGATPAEAREGQRRRSKTRERLDRAARKAAQGFRRLKTALACCMCPAVADDAEDGPRAASAARAPTTALIATSHTAFSAGFTRAAADALARGTSALVAACPRPKRRTRTQSRGRRQRPATRRRHTRDKAVLSPQHEHWPDRQALRRQSPLLLTYSQPDTPSPPAPASGTLRPEPPAAVEVPAAPLEPESGPAYALIRAEELLPPFVPEELPRGWRLRLWADDDSKPHETETVFNSQLAASSPVPSPLEDPASTDDAPSEDAVAVVVVVAIADGPNAAAGTKSPGTDPPVTFPSAAAAPGLLSPDGPGPRQPRLPSAAPGGRALGIALAAAGRPSAPPRALRSIDPAPQQWQPAPQPQWQPQPQQWQQPRGPLPRDDLGWGQQAQQPQGQRRHGGPHPGGGRADGAGGGNGGRRDGGGGGRRNNPGTRVC</sequence>
<feature type="region of interest" description="Disordered" evidence="1">
    <location>
        <begin position="33"/>
        <end position="62"/>
    </location>
</feature>
<dbReference type="InParanoid" id="A0A2V0PKS2"/>
<evidence type="ECO:0000256" key="1">
    <source>
        <dbReference type="SAM" id="MobiDB-lite"/>
    </source>
</evidence>
<dbReference type="EMBL" id="BDRX01000219">
    <property type="protein sequence ID" value="GBG00389.1"/>
    <property type="molecule type" value="Genomic_DNA"/>
</dbReference>
<reference evidence="3 4" key="1">
    <citation type="journal article" date="2018" name="Sci. Rep.">
        <title>Raphidocelis subcapitata (=Pseudokirchneriella subcapitata) provides an insight into genome evolution and environmental adaptations in the Sphaeropleales.</title>
        <authorList>
            <person name="Suzuki S."/>
            <person name="Yamaguchi H."/>
            <person name="Nakajima N."/>
            <person name="Kawachi M."/>
        </authorList>
    </citation>
    <scope>NUCLEOTIDE SEQUENCE [LARGE SCALE GENOMIC DNA]</scope>
    <source>
        <strain evidence="3 4">NIES-35</strain>
    </source>
</reference>